<protein>
    <recommendedName>
        <fullName evidence="3">Methyl-accepting chemotaxis protein</fullName>
    </recommendedName>
</protein>
<dbReference type="Proteomes" id="UP001231616">
    <property type="component" value="Unassembled WGS sequence"/>
</dbReference>
<evidence type="ECO:0008006" key="3">
    <source>
        <dbReference type="Google" id="ProtNLM"/>
    </source>
</evidence>
<reference evidence="1 2" key="1">
    <citation type="submission" date="2023-08" db="EMBL/GenBank/DDBJ databases">
        <authorList>
            <person name="Joshi A."/>
            <person name="Thite S."/>
        </authorList>
    </citation>
    <scope>NUCLEOTIDE SEQUENCE [LARGE SCALE GENOMIC DNA]</scope>
    <source>
        <strain evidence="1 2">AC40</strain>
    </source>
</reference>
<proteinExistence type="predicted"/>
<dbReference type="RefSeq" id="WP_305893788.1">
    <property type="nucleotide sequence ID" value="NZ_JAUZVZ010000012.1"/>
</dbReference>
<keyword evidence="2" id="KW-1185">Reference proteome</keyword>
<organism evidence="1 2">
    <name type="scientific">Alkalimonas collagenimarina</name>
    <dbReference type="NCBI Taxonomy" id="400390"/>
    <lineage>
        <taxon>Bacteria</taxon>
        <taxon>Pseudomonadati</taxon>
        <taxon>Pseudomonadota</taxon>
        <taxon>Gammaproteobacteria</taxon>
        <taxon>Alkalimonas</taxon>
    </lineage>
</organism>
<gene>
    <name evidence="1" type="ORF">Q3O60_10025</name>
</gene>
<evidence type="ECO:0000313" key="1">
    <source>
        <dbReference type="EMBL" id="MDP4536525.1"/>
    </source>
</evidence>
<accession>A0ABT9GZN0</accession>
<dbReference type="EMBL" id="JAUZVZ010000012">
    <property type="protein sequence ID" value="MDP4536525.1"/>
    <property type="molecule type" value="Genomic_DNA"/>
</dbReference>
<sequence>MISFSFHTMRSQAATDAAEQSQLIATIAQDIDAQISRFKY</sequence>
<name>A0ABT9GZN0_9GAMM</name>
<evidence type="ECO:0000313" key="2">
    <source>
        <dbReference type="Proteomes" id="UP001231616"/>
    </source>
</evidence>
<comment type="caution">
    <text evidence="1">The sequence shown here is derived from an EMBL/GenBank/DDBJ whole genome shotgun (WGS) entry which is preliminary data.</text>
</comment>